<protein>
    <submittedName>
        <fullName evidence="1">Uncharacterized protein</fullName>
    </submittedName>
</protein>
<evidence type="ECO:0000313" key="1">
    <source>
        <dbReference type="EMBL" id="KAJ8886896.1"/>
    </source>
</evidence>
<keyword evidence="2" id="KW-1185">Reference proteome</keyword>
<gene>
    <name evidence="1" type="ORF">PR048_013108</name>
</gene>
<dbReference type="Proteomes" id="UP001159363">
    <property type="component" value="Chromosome X"/>
</dbReference>
<reference evidence="1 2" key="1">
    <citation type="submission" date="2023-02" db="EMBL/GenBank/DDBJ databases">
        <title>LHISI_Scaffold_Assembly.</title>
        <authorList>
            <person name="Stuart O.P."/>
            <person name="Cleave R."/>
            <person name="Magrath M.J.L."/>
            <person name="Mikheyev A.S."/>
        </authorList>
    </citation>
    <scope>NUCLEOTIDE SEQUENCE [LARGE SCALE GENOMIC DNA]</scope>
    <source>
        <strain evidence="1">Daus_M_001</strain>
        <tissue evidence="1">Leg muscle</tissue>
    </source>
</reference>
<name>A0ABQ9HS37_9NEOP</name>
<proteinExistence type="predicted"/>
<dbReference type="EMBL" id="JARBHB010000004">
    <property type="protein sequence ID" value="KAJ8886896.1"/>
    <property type="molecule type" value="Genomic_DNA"/>
</dbReference>
<accession>A0ABQ9HS37</accession>
<sequence length="74" mass="8473">MVFPVYPSLDLTQRSRLLDDVTQCIEIDKLDIADRLDRNRIPVPLCSGRPNNVLLTVTGSRREIRKAPLSNLKR</sequence>
<comment type="caution">
    <text evidence="1">The sequence shown here is derived from an EMBL/GenBank/DDBJ whole genome shotgun (WGS) entry which is preliminary data.</text>
</comment>
<organism evidence="1 2">
    <name type="scientific">Dryococelus australis</name>
    <dbReference type="NCBI Taxonomy" id="614101"/>
    <lineage>
        <taxon>Eukaryota</taxon>
        <taxon>Metazoa</taxon>
        <taxon>Ecdysozoa</taxon>
        <taxon>Arthropoda</taxon>
        <taxon>Hexapoda</taxon>
        <taxon>Insecta</taxon>
        <taxon>Pterygota</taxon>
        <taxon>Neoptera</taxon>
        <taxon>Polyneoptera</taxon>
        <taxon>Phasmatodea</taxon>
        <taxon>Verophasmatodea</taxon>
        <taxon>Anareolatae</taxon>
        <taxon>Phasmatidae</taxon>
        <taxon>Eurycanthinae</taxon>
        <taxon>Dryococelus</taxon>
    </lineage>
</organism>
<evidence type="ECO:0000313" key="2">
    <source>
        <dbReference type="Proteomes" id="UP001159363"/>
    </source>
</evidence>